<protein>
    <recommendedName>
        <fullName evidence="3">NmrA-like domain-containing protein</fullName>
    </recommendedName>
</protein>
<gene>
    <name evidence="4" type="ORF">GP486_005619</name>
</gene>
<name>A0A9P8L8U3_9PEZI</name>
<dbReference type="PANTHER" id="PTHR42748:SF11">
    <property type="entry name" value="NMRA-LIKE DOMAIN-CONTAINING PROTEIN"/>
    <property type="match status" value="1"/>
</dbReference>
<organism evidence="4 5">
    <name type="scientific">Trichoglossum hirsutum</name>
    <dbReference type="NCBI Taxonomy" id="265104"/>
    <lineage>
        <taxon>Eukaryota</taxon>
        <taxon>Fungi</taxon>
        <taxon>Dikarya</taxon>
        <taxon>Ascomycota</taxon>
        <taxon>Pezizomycotina</taxon>
        <taxon>Geoglossomycetes</taxon>
        <taxon>Geoglossales</taxon>
        <taxon>Geoglossaceae</taxon>
        <taxon>Trichoglossum</taxon>
    </lineage>
</organism>
<sequence>MSKLLVVFGATGQQGGSVVNCVINDSELSKTYKVRGVTRDPSKGAAKALKQKGVEIVKGDLDNTESLEQALCGAHTVFAVTTTDYDDRTKEIAQGKTVADMAVAAGVQYFIFSTLPHVGINSGGKYTHCYMFDYKAIVEDYIRGLPMKSAFFAPGAFMSNFTKMMAPYPAGDGTYIISNTVTPQTEIPLLNVAADAGKYVCAILAEPANYEGKVLSAATRLYSFGEAVQIISKLSGKTITYKQLPNNAFRLADHAEMLLYFQDFGYYGENTKEKVEWTARNARGRLTTFEEYIAKNPPKFK</sequence>
<proteinExistence type="inferred from homology"/>
<dbReference type="InterPro" id="IPR008030">
    <property type="entry name" value="NmrA-like"/>
</dbReference>
<dbReference type="AlphaFoldDB" id="A0A9P8L8U3"/>
<dbReference type="SUPFAM" id="SSF51735">
    <property type="entry name" value="NAD(P)-binding Rossmann-fold domains"/>
    <property type="match status" value="1"/>
</dbReference>
<dbReference type="Pfam" id="PF05368">
    <property type="entry name" value="NmrA"/>
    <property type="match status" value="1"/>
</dbReference>
<keyword evidence="5" id="KW-1185">Reference proteome</keyword>
<keyword evidence="2" id="KW-0521">NADP</keyword>
<evidence type="ECO:0000256" key="2">
    <source>
        <dbReference type="ARBA" id="ARBA00022857"/>
    </source>
</evidence>
<feature type="domain" description="NmrA-like" evidence="3">
    <location>
        <begin position="1"/>
        <end position="293"/>
    </location>
</feature>
<dbReference type="InterPro" id="IPR051164">
    <property type="entry name" value="NmrA-like_oxidored"/>
</dbReference>
<dbReference type="InterPro" id="IPR036291">
    <property type="entry name" value="NAD(P)-bd_dom_sf"/>
</dbReference>
<evidence type="ECO:0000313" key="5">
    <source>
        <dbReference type="Proteomes" id="UP000750711"/>
    </source>
</evidence>
<dbReference type="Gene3D" id="3.90.25.10">
    <property type="entry name" value="UDP-galactose 4-epimerase, domain 1"/>
    <property type="match status" value="1"/>
</dbReference>
<reference evidence="4" key="1">
    <citation type="submission" date="2021-03" db="EMBL/GenBank/DDBJ databases">
        <title>Comparative genomics and phylogenomic investigation of the class Geoglossomycetes provide insights into ecological specialization and systematics.</title>
        <authorList>
            <person name="Melie T."/>
            <person name="Pirro S."/>
            <person name="Miller A.N."/>
            <person name="Quandt A."/>
        </authorList>
    </citation>
    <scope>NUCLEOTIDE SEQUENCE</scope>
    <source>
        <strain evidence="4">CAQ_001_2017</strain>
    </source>
</reference>
<comment type="similarity">
    <text evidence="1">Belongs to the NmrA-type oxidoreductase family.</text>
</comment>
<accession>A0A9P8L8U3</accession>
<dbReference type="Gene3D" id="3.40.50.720">
    <property type="entry name" value="NAD(P)-binding Rossmann-like Domain"/>
    <property type="match status" value="1"/>
</dbReference>
<dbReference type="GO" id="GO:0005634">
    <property type="term" value="C:nucleus"/>
    <property type="evidence" value="ECO:0007669"/>
    <property type="project" value="TreeGrafter"/>
</dbReference>
<dbReference type="PANTHER" id="PTHR42748">
    <property type="entry name" value="NITROGEN METABOLITE REPRESSION PROTEIN NMRA FAMILY MEMBER"/>
    <property type="match status" value="1"/>
</dbReference>
<evidence type="ECO:0000259" key="3">
    <source>
        <dbReference type="Pfam" id="PF05368"/>
    </source>
</evidence>
<dbReference type="EMBL" id="JAGHQM010001084">
    <property type="protein sequence ID" value="KAH0556477.1"/>
    <property type="molecule type" value="Genomic_DNA"/>
</dbReference>
<dbReference type="Proteomes" id="UP000750711">
    <property type="component" value="Unassembled WGS sequence"/>
</dbReference>
<evidence type="ECO:0000313" key="4">
    <source>
        <dbReference type="EMBL" id="KAH0556477.1"/>
    </source>
</evidence>
<evidence type="ECO:0000256" key="1">
    <source>
        <dbReference type="ARBA" id="ARBA00006328"/>
    </source>
</evidence>
<comment type="caution">
    <text evidence="4">The sequence shown here is derived from an EMBL/GenBank/DDBJ whole genome shotgun (WGS) entry which is preliminary data.</text>
</comment>
<dbReference type="CDD" id="cd05251">
    <property type="entry name" value="NmrA_like_SDR_a"/>
    <property type="match status" value="1"/>
</dbReference>